<dbReference type="SUPFAM" id="SSF48452">
    <property type="entry name" value="TPR-like"/>
    <property type="match status" value="1"/>
</dbReference>
<dbReference type="PROSITE" id="PS50293">
    <property type="entry name" value="TPR_REGION"/>
    <property type="match status" value="1"/>
</dbReference>
<protein>
    <recommendedName>
        <fullName evidence="4">Tetratricopeptide repeat protein</fullName>
    </recommendedName>
</protein>
<dbReference type="EMBL" id="CAJOAY010007364">
    <property type="protein sequence ID" value="CAF4164324.1"/>
    <property type="molecule type" value="Genomic_DNA"/>
</dbReference>
<sequence>MNDCWIINLINVNKDDEQLYELTNDIRIQIENPIIIIRLGKLLLLNNDYCHADYFAPSLAGLHHLLGSMDNKNKNYRAACFQFEESSKLFLSFIPQDNQILSATYNNIESMYYQDDQHDQAIIYYKKALQCQ</sequence>
<proteinExistence type="predicted"/>
<reference evidence="2" key="1">
    <citation type="submission" date="2021-02" db="EMBL/GenBank/DDBJ databases">
        <authorList>
            <person name="Nowell W R."/>
        </authorList>
    </citation>
    <scope>NUCLEOTIDE SEQUENCE</scope>
</reference>
<evidence type="ECO:0008006" key="4">
    <source>
        <dbReference type="Google" id="ProtNLM"/>
    </source>
</evidence>
<organism evidence="2 3">
    <name type="scientific">Adineta steineri</name>
    <dbReference type="NCBI Taxonomy" id="433720"/>
    <lineage>
        <taxon>Eukaryota</taxon>
        <taxon>Metazoa</taxon>
        <taxon>Spiralia</taxon>
        <taxon>Gnathifera</taxon>
        <taxon>Rotifera</taxon>
        <taxon>Eurotatoria</taxon>
        <taxon>Bdelloidea</taxon>
        <taxon>Adinetida</taxon>
        <taxon>Adinetidae</taxon>
        <taxon>Adineta</taxon>
    </lineage>
</organism>
<comment type="caution">
    <text evidence="2">The sequence shown here is derived from an EMBL/GenBank/DDBJ whole genome shotgun (WGS) entry which is preliminary data.</text>
</comment>
<dbReference type="Proteomes" id="UP000663881">
    <property type="component" value="Unassembled WGS sequence"/>
</dbReference>
<evidence type="ECO:0000313" key="3">
    <source>
        <dbReference type="Proteomes" id="UP000663881"/>
    </source>
</evidence>
<accession>A0A819YZA8</accession>
<dbReference type="OrthoDB" id="19588at2759"/>
<name>A0A819YZA8_9BILA</name>
<gene>
    <name evidence="2" type="ORF">OKA104_LOCUS38983</name>
    <name evidence="1" type="ORF">VCS650_LOCUS9118</name>
</gene>
<evidence type="ECO:0000313" key="2">
    <source>
        <dbReference type="EMBL" id="CAF4164324.1"/>
    </source>
</evidence>
<dbReference type="AlphaFoldDB" id="A0A819YZA8"/>
<dbReference type="InterPro" id="IPR011990">
    <property type="entry name" value="TPR-like_helical_dom_sf"/>
</dbReference>
<evidence type="ECO:0000313" key="1">
    <source>
        <dbReference type="EMBL" id="CAF0897511.1"/>
    </source>
</evidence>
<dbReference type="Proteomes" id="UP000663891">
    <property type="component" value="Unassembled WGS sequence"/>
</dbReference>
<dbReference type="Gene3D" id="1.25.40.10">
    <property type="entry name" value="Tetratricopeptide repeat domain"/>
    <property type="match status" value="1"/>
</dbReference>
<dbReference type="EMBL" id="CAJNON010000062">
    <property type="protein sequence ID" value="CAF0897511.1"/>
    <property type="molecule type" value="Genomic_DNA"/>
</dbReference>